<evidence type="ECO:0000256" key="2">
    <source>
        <dbReference type="ARBA" id="ARBA00009758"/>
    </source>
</evidence>
<dbReference type="Proteomes" id="UP001345013">
    <property type="component" value="Unassembled WGS sequence"/>
</dbReference>
<evidence type="ECO:0000256" key="1">
    <source>
        <dbReference type="ARBA" id="ARBA00004496"/>
    </source>
</evidence>
<dbReference type="InterPro" id="IPR014756">
    <property type="entry name" value="Ig_E-set"/>
</dbReference>
<accession>A0ABR0JVT5</accession>
<evidence type="ECO:0000256" key="4">
    <source>
        <dbReference type="SAM" id="MobiDB-lite"/>
    </source>
</evidence>
<dbReference type="Gene3D" id="2.70.50.30">
    <property type="entry name" value="Coagulation Factor XIII, subunit A, domain 1"/>
    <property type="match status" value="1"/>
</dbReference>
<sequence length="210" mass="23786">MADDLQAEQTPGFKVGEKKTMEEYQKLDQDDDAMNRWKQSLGLGTGDSISDPNDPRKCIIKSLTLPPKCAIATHSHPQMVDGRPDITLDVSQPGQLETLRTHPFAIKEGTTYRMKATFVVQHEVLSGLKYVQQVKRKSIPVGKDQEMIGSFPPNTTDRRVHEKMFAPEEAPSGMLVRGRYEASSKFVDDDNVAHLKFEWAFEIVKEWPKK</sequence>
<name>A0ABR0JVT5_9EURO</name>
<dbReference type="InterPro" id="IPR024792">
    <property type="entry name" value="RhoGDI_dom_sf"/>
</dbReference>
<evidence type="ECO:0000256" key="3">
    <source>
        <dbReference type="ARBA" id="ARBA00022490"/>
    </source>
</evidence>
<evidence type="ECO:0000313" key="5">
    <source>
        <dbReference type="EMBL" id="KAK5073361.1"/>
    </source>
</evidence>
<keyword evidence="6" id="KW-1185">Reference proteome</keyword>
<feature type="region of interest" description="Disordered" evidence="4">
    <location>
        <begin position="1"/>
        <end position="21"/>
    </location>
</feature>
<dbReference type="PANTHER" id="PTHR10980:SF3">
    <property type="entry name" value="LD16419P"/>
    <property type="match status" value="1"/>
</dbReference>
<gene>
    <name evidence="5" type="primary">RDI1</name>
    <name evidence="5" type="ORF">LTR24_010321</name>
</gene>
<keyword evidence="3" id="KW-0963">Cytoplasm</keyword>
<comment type="subcellular location">
    <subcellularLocation>
        <location evidence="1">Cytoplasm</location>
    </subcellularLocation>
</comment>
<dbReference type="Pfam" id="PF02115">
    <property type="entry name" value="Rho_GDI"/>
    <property type="match status" value="1"/>
</dbReference>
<reference evidence="5 6" key="1">
    <citation type="submission" date="2023-08" db="EMBL/GenBank/DDBJ databases">
        <title>Black Yeasts Isolated from many extreme environments.</title>
        <authorList>
            <person name="Coleine C."/>
            <person name="Stajich J.E."/>
            <person name="Selbmann L."/>
        </authorList>
    </citation>
    <scope>NUCLEOTIDE SEQUENCE [LARGE SCALE GENOMIC DNA]</scope>
    <source>
        <strain evidence="5 6">CCFEE 5885</strain>
    </source>
</reference>
<organism evidence="5 6">
    <name type="scientific">Lithohypha guttulata</name>
    <dbReference type="NCBI Taxonomy" id="1690604"/>
    <lineage>
        <taxon>Eukaryota</taxon>
        <taxon>Fungi</taxon>
        <taxon>Dikarya</taxon>
        <taxon>Ascomycota</taxon>
        <taxon>Pezizomycotina</taxon>
        <taxon>Eurotiomycetes</taxon>
        <taxon>Chaetothyriomycetidae</taxon>
        <taxon>Chaetothyriales</taxon>
        <taxon>Trichomeriaceae</taxon>
        <taxon>Lithohypha</taxon>
    </lineage>
</organism>
<proteinExistence type="inferred from homology"/>
<dbReference type="EMBL" id="JAVRRG010000306">
    <property type="protein sequence ID" value="KAK5073361.1"/>
    <property type="molecule type" value="Genomic_DNA"/>
</dbReference>
<evidence type="ECO:0000313" key="6">
    <source>
        <dbReference type="Proteomes" id="UP001345013"/>
    </source>
</evidence>
<protein>
    <submittedName>
        <fullName evidence="5">Rho GDP dissociation inhibitor</fullName>
    </submittedName>
</protein>
<comment type="similarity">
    <text evidence="2">Belongs to the Rho GDI family.</text>
</comment>
<dbReference type="SUPFAM" id="SSF81296">
    <property type="entry name" value="E set domains"/>
    <property type="match status" value="1"/>
</dbReference>
<dbReference type="InterPro" id="IPR000406">
    <property type="entry name" value="Rho_GDI"/>
</dbReference>
<comment type="caution">
    <text evidence="5">The sequence shown here is derived from an EMBL/GenBank/DDBJ whole genome shotgun (WGS) entry which is preliminary data.</text>
</comment>
<dbReference type="PANTHER" id="PTHR10980">
    <property type="entry name" value="RHO GDP-DISSOCIATION INHIBITOR"/>
    <property type="match status" value="1"/>
</dbReference>